<dbReference type="Pfam" id="PF03732">
    <property type="entry name" value="Retrotrans_gag"/>
    <property type="match status" value="1"/>
</dbReference>
<organism evidence="2 3">
    <name type="scientific">Cucumis melo var. makuwa</name>
    <name type="common">Oriental melon</name>
    <dbReference type="NCBI Taxonomy" id="1194695"/>
    <lineage>
        <taxon>Eukaryota</taxon>
        <taxon>Viridiplantae</taxon>
        <taxon>Streptophyta</taxon>
        <taxon>Embryophyta</taxon>
        <taxon>Tracheophyta</taxon>
        <taxon>Spermatophyta</taxon>
        <taxon>Magnoliopsida</taxon>
        <taxon>eudicotyledons</taxon>
        <taxon>Gunneridae</taxon>
        <taxon>Pentapetalae</taxon>
        <taxon>rosids</taxon>
        <taxon>fabids</taxon>
        <taxon>Cucurbitales</taxon>
        <taxon>Cucurbitaceae</taxon>
        <taxon>Benincaseae</taxon>
        <taxon>Cucumis</taxon>
    </lineage>
</organism>
<evidence type="ECO:0000259" key="1">
    <source>
        <dbReference type="Pfam" id="PF03732"/>
    </source>
</evidence>
<evidence type="ECO:0000313" key="3">
    <source>
        <dbReference type="Proteomes" id="UP000321393"/>
    </source>
</evidence>
<gene>
    <name evidence="2" type="ORF">E6C27_scaffold222G001070</name>
</gene>
<comment type="caution">
    <text evidence="2">The sequence shown here is derived from an EMBL/GenBank/DDBJ whole genome shotgun (WGS) entry which is preliminary data.</text>
</comment>
<dbReference type="InterPro" id="IPR005162">
    <property type="entry name" value="Retrotrans_gag_dom"/>
</dbReference>
<reference evidence="2 3" key="1">
    <citation type="submission" date="2019-08" db="EMBL/GenBank/DDBJ databases">
        <title>Draft genome sequences of two oriental melons (Cucumis melo L. var makuwa).</title>
        <authorList>
            <person name="Kwon S.-Y."/>
        </authorList>
    </citation>
    <scope>NUCLEOTIDE SEQUENCE [LARGE SCALE GENOMIC DNA]</scope>
    <source>
        <strain evidence="3">cv. SW 3</strain>
        <tissue evidence="2">Leaf</tissue>
    </source>
</reference>
<dbReference type="EMBL" id="SSTE01008485">
    <property type="protein sequence ID" value="KAA0055619.1"/>
    <property type="molecule type" value="Genomic_DNA"/>
</dbReference>
<dbReference type="Proteomes" id="UP000321393">
    <property type="component" value="Unassembled WGS sequence"/>
</dbReference>
<accession>A0A5A7UQ72</accession>
<feature type="domain" description="Retrotransposon gag" evidence="1">
    <location>
        <begin position="34"/>
        <end position="99"/>
    </location>
</feature>
<sequence length="116" mass="13905">MFESSIDRADVEVWLNMLEKCFDVMNCSKERKVRLATFFLQKEAEGWWKFILARRYDAHTLDWQTFRGIFEDKYYPNTYSEAKRDEFLGLKQGSLSVADMRASIPSFHDMLMLLWI</sequence>
<protein>
    <recommendedName>
        <fullName evidence="1">Retrotransposon gag domain-containing protein</fullName>
    </recommendedName>
</protein>
<evidence type="ECO:0000313" key="2">
    <source>
        <dbReference type="EMBL" id="KAA0055619.1"/>
    </source>
</evidence>
<proteinExistence type="predicted"/>
<name>A0A5A7UQ72_CUCMM</name>
<dbReference type="AlphaFoldDB" id="A0A5A7UQ72"/>
<dbReference type="OrthoDB" id="1433902at2759"/>